<protein>
    <submittedName>
        <fullName evidence="3">DNA-binding transcriptional regulator, XRE family</fullName>
    </submittedName>
    <submittedName>
        <fullName evidence="4">XRE family transcriptional regulator</fullName>
    </submittedName>
</protein>
<feature type="domain" description="HTH cro/C1-type" evidence="2">
    <location>
        <begin position="7"/>
        <end position="74"/>
    </location>
</feature>
<reference evidence="3 5" key="1">
    <citation type="submission" date="2016-10" db="EMBL/GenBank/DDBJ databases">
        <authorList>
            <person name="Varghese N."/>
            <person name="Submissions S."/>
        </authorList>
    </citation>
    <scope>NUCLEOTIDE SEQUENCE [LARGE SCALE GENOMIC DNA]</scope>
    <source>
        <strain evidence="3 5">CGMCC 1.11215</strain>
    </source>
</reference>
<feature type="compositionally biased region" description="Low complexity" evidence="1">
    <location>
        <begin position="75"/>
        <end position="88"/>
    </location>
</feature>
<evidence type="ECO:0000313" key="5">
    <source>
        <dbReference type="Proteomes" id="UP000199639"/>
    </source>
</evidence>
<dbReference type="InterPro" id="IPR010982">
    <property type="entry name" value="Lambda_DNA-bd_dom_sf"/>
</dbReference>
<feature type="compositionally biased region" description="Polar residues" evidence="1">
    <location>
        <begin position="98"/>
        <end position="112"/>
    </location>
</feature>
<dbReference type="RefSeq" id="WP_092340239.1">
    <property type="nucleotide sequence ID" value="NZ_FNIB01000005.1"/>
</dbReference>
<dbReference type="Proteomes" id="UP000199639">
    <property type="component" value="Unassembled WGS sequence"/>
</dbReference>
<reference evidence="4 6" key="2">
    <citation type="submission" date="2019-03" db="EMBL/GenBank/DDBJ databases">
        <title>Genomics of glacier-inhabiting Cryobacterium strains.</title>
        <authorList>
            <person name="Liu Q."/>
            <person name="Xin Y.-H."/>
        </authorList>
    </citation>
    <scope>NUCLEOTIDE SEQUENCE [LARGE SCALE GENOMIC DNA]</scope>
    <source>
        <strain evidence="4 6">Hh8</strain>
    </source>
</reference>
<accession>A0A4R8V6H7</accession>
<evidence type="ECO:0000259" key="2">
    <source>
        <dbReference type="Pfam" id="PF13443"/>
    </source>
</evidence>
<evidence type="ECO:0000313" key="3">
    <source>
        <dbReference type="EMBL" id="SDN35692.1"/>
    </source>
</evidence>
<evidence type="ECO:0000313" key="6">
    <source>
        <dbReference type="Proteomes" id="UP000298252"/>
    </source>
</evidence>
<dbReference type="InterPro" id="IPR001387">
    <property type="entry name" value="Cro/C1-type_HTH"/>
</dbReference>
<evidence type="ECO:0000256" key="1">
    <source>
        <dbReference type="SAM" id="MobiDB-lite"/>
    </source>
</evidence>
<name>A0A4R8V6H7_9MICO</name>
<keyword evidence="6" id="KW-1185">Reference proteome</keyword>
<sequence>MAEFRWRLRMAAAQREVWTGAQLRRLLADKAGLELSSASISALMTQQPSQIKLATLAALCQALDCTANDLLELDTTTSSTNSAPSTPALQEPLRAASGQKQPRASRNTPPPF</sequence>
<dbReference type="STRING" id="1424659.SAMN05216368_10525"/>
<dbReference type="Gene3D" id="1.10.260.40">
    <property type="entry name" value="lambda repressor-like DNA-binding domains"/>
    <property type="match status" value="1"/>
</dbReference>
<feature type="region of interest" description="Disordered" evidence="1">
    <location>
        <begin position="75"/>
        <end position="112"/>
    </location>
</feature>
<proteinExistence type="predicted"/>
<dbReference type="GO" id="GO:0003677">
    <property type="term" value="F:DNA binding"/>
    <property type="evidence" value="ECO:0007669"/>
    <property type="project" value="UniProtKB-KW"/>
</dbReference>
<dbReference type="EMBL" id="SOFD01000025">
    <property type="protein sequence ID" value="TFB77209.1"/>
    <property type="molecule type" value="Genomic_DNA"/>
</dbReference>
<dbReference type="Proteomes" id="UP000298252">
    <property type="component" value="Unassembled WGS sequence"/>
</dbReference>
<keyword evidence="3" id="KW-0238">DNA-binding</keyword>
<dbReference type="EMBL" id="FNIB01000005">
    <property type="protein sequence ID" value="SDN35692.1"/>
    <property type="molecule type" value="Genomic_DNA"/>
</dbReference>
<gene>
    <name evidence="4" type="ORF">E3O21_09965</name>
    <name evidence="3" type="ORF">SAMN05216368_10525</name>
</gene>
<dbReference type="AlphaFoldDB" id="A0A4R8V6H7"/>
<organism evidence="3 5">
    <name type="scientific">Cryobacterium flavum</name>
    <dbReference type="NCBI Taxonomy" id="1424659"/>
    <lineage>
        <taxon>Bacteria</taxon>
        <taxon>Bacillati</taxon>
        <taxon>Actinomycetota</taxon>
        <taxon>Actinomycetes</taxon>
        <taxon>Micrococcales</taxon>
        <taxon>Microbacteriaceae</taxon>
        <taxon>Cryobacterium</taxon>
    </lineage>
</organism>
<evidence type="ECO:0000313" key="4">
    <source>
        <dbReference type="EMBL" id="TFB77209.1"/>
    </source>
</evidence>
<dbReference type="SUPFAM" id="SSF47413">
    <property type="entry name" value="lambda repressor-like DNA-binding domains"/>
    <property type="match status" value="1"/>
</dbReference>
<dbReference type="Pfam" id="PF13443">
    <property type="entry name" value="HTH_26"/>
    <property type="match status" value="1"/>
</dbReference>